<dbReference type="PANTHER" id="PTHR46961">
    <property type="entry name" value="DYNEIN HEAVY CHAIN 1, AXONEMAL-LIKE PROTEIN"/>
    <property type="match status" value="1"/>
</dbReference>
<organism evidence="1 2">
    <name type="scientific">Candidula unifasciata</name>
    <dbReference type="NCBI Taxonomy" id="100452"/>
    <lineage>
        <taxon>Eukaryota</taxon>
        <taxon>Metazoa</taxon>
        <taxon>Spiralia</taxon>
        <taxon>Lophotrochozoa</taxon>
        <taxon>Mollusca</taxon>
        <taxon>Gastropoda</taxon>
        <taxon>Heterobranchia</taxon>
        <taxon>Euthyneura</taxon>
        <taxon>Panpulmonata</taxon>
        <taxon>Eupulmonata</taxon>
        <taxon>Stylommatophora</taxon>
        <taxon>Helicina</taxon>
        <taxon>Helicoidea</taxon>
        <taxon>Geomitridae</taxon>
        <taxon>Candidula</taxon>
    </lineage>
</organism>
<dbReference type="OrthoDB" id="10251809at2759"/>
<dbReference type="GO" id="GO:0030286">
    <property type="term" value="C:dynein complex"/>
    <property type="evidence" value="ECO:0007669"/>
    <property type="project" value="InterPro"/>
</dbReference>
<accession>A0A8S3Z3T8</accession>
<gene>
    <name evidence="1" type="ORF">CUNI_LOCUS6874</name>
</gene>
<dbReference type="InterPro" id="IPR026983">
    <property type="entry name" value="DHC"/>
</dbReference>
<dbReference type="PANTHER" id="PTHR46961:SF19">
    <property type="entry name" value="DYNEIN HEAVY CHAIN 5, AXONEMAL"/>
    <property type="match status" value="1"/>
</dbReference>
<evidence type="ECO:0000313" key="1">
    <source>
        <dbReference type="EMBL" id="CAG5121316.1"/>
    </source>
</evidence>
<dbReference type="Proteomes" id="UP000678393">
    <property type="component" value="Unassembled WGS sequence"/>
</dbReference>
<evidence type="ECO:0000313" key="2">
    <source>
        <dbReference type="Proteomes" id="UP000678393"/>
    </source>
</evidence>
<keyword evidence="2" id="KW-1185">Reference proteome</keyword>
<sequence>AWKTWFDEDAPEEALIPDGYSNNLDLFRKLLLIRSWCPDRTVPMARMYVAHALGQEFAEGVILNLEAMWEESTCRSPLICFLSMGSDPTENIERLAKQKGF</sequence>
<dbReference type="Gene3D" id="3.40.50.300">
    <property type="entry name" value="P-loop containing nucleotide triphosphate hydrolases"/>
    <property type="match status" value="1"/>
</dbReference>
<name>A0A8S3Z3T8_9EUPU</name>
<feature type="non-terminal residue" evidence="1">
    <location>
        <position position="101"/>
    </location>
</feature>
<protein>
    <submittedName>
        <fullName evidence="1">Uncharacterized protein</fullName>
    </submittedName>
</protein>
<feature type="non-terminal residue" evidence="1">
    <location>
        <position position="1"/>
    </location>
</feature>
<dbReference type="GO" id="GO:0045505">
    <property type="term" value="F:dynein intermediate chain binding"/>
    <property type="evidence" value="ECO:0007669"/>
    <property type="project" value="InterPro"/>
</dbReference>
<proteinExistence type="predicted"/>
<dbReference type="InterPro" id="IPR027417">
    <property type="entry name" value="P-loop_NTPase"/>
</dbReference>
<reference evidence="1" key="1">
    <citation type="submission" date="2021-04" db="EMBL/GenBank/DDBJ databases">
        <authorList>
            <consortium name="Molecular Ecology Group"/>
        </authorList>
    </citation>
    <scope>NUCLEOTIDE SEQUENCE</scope>
</reference>
<comment type="caution">
    <text evidence="1">The sequence shown here is derived from an EMBL/GenBank/DDBJ whole genome shotgun (WGS) entry which is preliminary data.</text>
</comment>
<dbReference type="GO" id="GO:0007018">
    <property type="term" value="P:microtubule-based movement"/>
    <property type="evidence" value="ECO:0007669"/>
    <property type="project" value="InterPro"/>
</dbReference>
<dbReference type="AlphaFoldDB" id="A0A8S3Z3T8"/>
<dbReference type="EMBL" id="CAJHNH020001062">
    <property type="protein sequence ID" value="CAG5121316.1"/>
    <property type="molecule type" value="Genomic_DNA"/>
</dbReference>
<dbReference type="GO" id="GO:0051959">
    <property type="term" value="F:dynein light intermediate chain binding"/>
    <property type="evidence" value="ECO:0007669"/>
    <property type="project" value="InterPro"/>
</dbReference>